<keyword evidence="3" id="KW-1185">Reference proteome</keyword>
<keyword evidence="1" id="KW-0808">Transferase</keyword>
<dbReference type="Proteomes" id="UP000501452">
    <property type="component" value="Chromosome"/>
</dbReference>
<dbReference type="PANTHER" id="PTHR10605:SF56">
    <property type="entry name" value="BIFUNCTIONAL HEPARAN SULFATE N-DEACETYLASE_N-SULFOTRANSFERASE"/>
    <property type="match status" value="1"/>
</dbReference>
<sequence>MYPDFIGIGAQKAGTTWLHRNLQVHPQIHMPRKEVHYFDRKMNDGSNAVSRLFGKTRNDDQWRRQVKQIPLQLIKNPSLQELRWNLRYYMRPYDDRWYSQVFEPKKAKVSGEITPAYSVLKKEKVAHVHDLMPNTKLIFFMRNPIERVWSQTVMSFDKVEKGSAASASESGLLRKIERDSSYKLSNYMRTLENWGSYYPEDQIFVGFLEDVSFFPEELLGRLYDFLGVDPHFDQRLTGKKIHTRSEATMPTSVAVHLARNYHAEISRLAERFGGYASFWLYCAERLIEDPPGEKTITYPLFESYLWDGWDGARQARSGPLHSVRVAG</sequence>
<dbReference type="RefSeq" id="WP_166178148.1">
    <property type="nucleotide sequence ID" value="NZ_CP045119.1"/>
</dbReference>
<reference evidence="2 3" key="1">
    <citation type="submission" date="2019-10" db="EMBL/GenBank/DDBJ databases">
        <title>Rubrobacter sp nov SCSIO 52090 isolated from a deep-sea sediment in the South China Sea.</title>
        <authorList>
            <person name="Chen R.W."/>
        </authorList>
    </citation>
    <scope>NUCLEOTIDE SEQUENCE [LARGE SCALE GENOMIC DNA]</scope>
    <source>
        <strain evidence="2 3">SCSIO 52909</strain>
    </source>
</reference>
<dbReference type="KEGG" id="rub:GBA63_17250"/>
<dbReference type="EMBL" id="CP045119">
    <property type="protein sequence ID" value="QIN84202.1"/>
    <property type="molecule type" value="Genomic_DNA"/>
</dbReference>
<dbReference type="InterPro" id="IPR037359">
    <property type="entry name" value="NST/OST"/>
</dbReference>
<dbReference type="Pfam" id="PF13469">
    <property type="entry name" value="Sulfotransfer_3"/>
    <property type="match status" value="1"/>
</dbReference>
<organism evidence="2 3">
    <name type="scientific">Rubrobacter tropicus</name>
    <dbReference type="NCBI Taxonomy" id="2653851"/>
    <lineage>
        <taxon>Bacteria</taxon>
        <taxon>Bacillati</taxon>
        <taxon>Actinomycetota</taxon>
        <taxon>Rubrobacteria</taxon>
        <taxon>Rubrobacterales</taxon>
        <taxon>Rubrobacteraceae</taxon>
        <taxon>Rubrobacter</taxon>
    </lineage>
</organism>
<dbReference type="Gene3D" id="3.40.50.300">
    <property type="entry name" value="P-loop containing nucleotide triphosphate hydrolases"/>
    <property type="match status" value="1"/>
</dbReference>
<gene>
    <name evidence="2" type="ORF">GBA63_17250</name>
</gene>
<proteinExistence type="predicted"/>
<evidence type="ECO:0008006" key="4">
    <source>
        <dbReference type="Google" id="ProtNLM"/>
    </source>
</evidence>
<accession>A0A6G8QCN6</accession>
<evidence type="ECO:0000313" key="3">
    <source>
        <dbReference type="Proteomes" id="UP000501452"/>
    </source>
</evidence>
<evidence type="ECO:0000313" key="2">
    <source>
        <dbReference type="EMBL" id="QIN84202.1"/>
    </source>
</evidence>
<dbReference type="SUPFAM" id="SSF52540">
    <property type="entry name" value="P-loop containing nucleoside triphosphate hydrolases"/>
    <property type="match status" value="1"/>
</dbReference>
<protein>
    <recommendedName>
        <fullName evidence="4">Sulfotransferase</fullName>
    </recommendedName>
</protein>
<dbReference type="InterPro" id="IPR027417">
    <property type="entry name" value="P-loop_NTPase"/>
</dbReference>
<dbReference type="GO" id="GO:0008146">
    <property type="term" value="F:sulfotransferase activity"/>
    <property type="evidence" value="ECO:0007669"/>
    <property type="project" value="InterPro"/>
</dbReference>
<evidence type="ECO:0000256" key="1">
    <source>
        <dbReference type="ARBA" id="ARBA00022679"/>
    </source>
</evidence>
<dbReference type="PANTHER" id="PTHR10605">
    <property type="entry name" value="HEPARAN SULFATE SULFOTRANSFERASE"/>
    <property type="match status" value="1"/>
</dbReference>
<dbReference type="AlphaFoldDB" id="A0A6G8QCN6"/>
<name>A0A6G8QCN6_9ACTN</name>